<comment type="caution">
    <text evidence="1">The sequence shown here is derived from an EMBL/GenBank/DDBJ whole genome shotgun (WGS) entry which is preliminary data.</text>
</comment>
<evidence type="ECO:0000313" key="1">
    <source>
        <dbReference type="EMBL" id="KAF7814952.1"/>
    </source>
</evidence>
<sequence length="32" mass="3755">MSDESKKPKFERVVAQVCQSDTFALYCESEWL</sequence>
<keyword evidence="2" id="KW-1185">Reference proteome</keyword>
<gene>
    <name evidence="1" type="ORF">G2W53_028921</name>
</gene>
<organism evidence="1 2">
    <name type="scientific">Senna tora</name>
    <dbReference type="NCBI Taxonomy" id="362788"/>
    <lineage>
        <taxon>Eukaryota</taxon>
        <taxon>Viridiplantae</taxon>
        <taxon>Streptophyta</taxon>
        <taxon>Embryophyta</taxon>
        <taxon>Tracheophyta</taxon>
        <taxon>Spermatophyta</taxon>
        <taxon>Magnoliopsida</taxon>
        <taxon>eudicotyledons</taxon>
        <taxon>Gunneridae</taxon>
        <taxon>Pentapetalae</taxon>
        <taxon>rosids</taxon>
        <taxon>fabids</taxon>
        <taxon>Fabales</taxon>
        <taxon>Fabaceae</taxon>
        <taxon>Caesalpinioideae</taxon>
        <taxon>Cassia clade</taxon>
        <taxon>Senna</taxon>
    </lineage>
</organism>
<dbReference type="AlphaFoldDB" id="A0A834T6S0"/>
<accession>A0A834T6S0</accession>
<proteinExistence type="predicted"/>
<protein>
    <submittedName>
        <fullName evidence="1">Uncharacterized protein</fullName>
    </submittedName>
</protein>
<dbReference type="Proteomes" id="UP000634136">
    <property type="component" value="Unassembled WGS sequence"/>
</dbReference>
<dbReference type="EMBL" id="JAAIUW010000009">
    <property type="protein sequence ID" value="KAF7814952.1"/>
    <property type="molecule type" value="Genomic_DNA"/>
</dbReference>
<name>A0A834T6S0_9FABA</name>
<evidence type="ECO:0000313" key="2">
    <source>
        <dbReference type="Proteomes" id="UP000634136"/>
    </source>
</evidence>
<reference evidence="1" key="1">
    <citation type="submission" date="2020-09" db="EMBL/GenBank/DDBJ databases">
        <title>Genome-Enabled Discovery of Anthraquinone Biosynthesis in Senna tora.</title>
        <authorList>
            <person name="Kang S.-H."/>
            <person name="Pandey R.P."/>
            <person name="Lee C.-M."/>
            <person name="Sim J.-S."/>
            <person name="Jeong J.-T."/>
            <person name="Choi B.-S."/>
            <person name="Jung M."/>
            <person name="Ginzburg D."/>
            <person name="Zhao K."/>
            <person name="Won S.Y."/>
            <person name="Oh T.-J."/>
            <person name="Yu Y."/>
            <person name="Kim N.-H."/>
            <person name="Lee O.R."/>
            <person name="Lee T.-H."/>
            <person name="Bashyal P."/>
            <person name="Kim T.-S."/>
            <person name="Lee W.-H."/>
            <person name="Kawkins C."/>
            <person name="Kim C.-K."/>
            <person name="Kim J.S."/>
            <person name="Ahn B.O."/>
            <person name="Rhee S.Y."/>
            <person name="Sohng J.K."/>
        </authorList>
    </citation>
    <scope>NUCLEOTIDE SEQUENCE</scope>
    <source>
        <tissue evidence="1">Leaf</tissue>
    </source>
</reference>